<dbReference type="AlphaFoldDB" id="A0A5M9K2V2"/>
<sequence>MDVLEKELMKLQRDSSFNQSIEDVDKIIQQLERAREAIVSEPQSASITLAKLQNPLKNGFDKVTDDIKKIHKAHTTYGKALNSNFPKQELHTEIDALATHPKLINRAITMHLLREGQFEVASNITRRRTQYPRESLD</sequence>
<dbReference type="EMBL" id="VICG01000002">
    <property type="protein sequence ID" value="KAA8574769.1"/>
    <property type="molecule type" value="Genomic_DNA"/>
</dbReference>
<comment type="caution">
    <text evidence="1">The sequence shown here is derived from an EMBL/GenBank/DDBJ whole genome shotgun (WGS) entry which is preliminary data.</text>
</comment>
<accession>A0A5M9K2V2</accession>
<keyword evidence="2" id="KW-1185">Reference proteome</keyword>
<name>A0A5M9K2V2_MONFR</name>
<proteinExistence type="predicted"/>
<protein>
    <recommendedName>
        <fullName evidence="3">LisH domain-containing protein</fullName>
    </recommendedName>
</protein>
<evidence type="ECO:0000313" key="2">
    <source>
        <dbReference type="Proteomes" id="UP000322873"/>
    </source>
</evidence>
<dbReference type="Proteomes" id="UP000322873">
    <property type="component" value="Unassembled WGS sequence"/>
</dbReference>
<gene>
    <name evidence="1" type="ORF">EYC84_004018</name>
</gene>
<reference evidence="1 2" key="1">
    <citation type="submission" date="2019-06" db="EMBL/GenBank/DDBJ databases">
        <title>Genome Sequence of the Brown Rot Fungal Pathogen Monilinia fructicola.</title>
        <authorList>
            <person name="De Miccolis Angelini R.M."/>
            <person name="Landi L."/>
            <person name="Abate D."/>
            <person name="Pollastro S."/>
            <person name="Romanazzi G."/>
            <person name="Faretra F."/>
        </authorList>
    </citation>
    <scope>NUCLEOTIDE SEQUENCE [LARGE SCALE GENOMIC DNA]</scope>
    <source>
        <strain evidence="1 2">Mfrc123</strain>
    </source>
</reference>
<evidence type="ECO:0000313" key="1">
    <source>
        <dbReference type="EMBL" id="KAA8574769.1"/>
    </source>
</evidence>
<organism evidence="1 2">
    <name type="scientific">Monilinia fructicola</name>
    <name type="common">Brown rot fungus</name>
    <name type="synonym">Ciboria fructicola</name>
    <dbReference type="NCBI Taxonomy" id="38448"/>
    <lineage>
        <taxon>Eukaryota</taxon>
        <taxon>Fungi</taxon>
        <taxon>Dikarya</taxon>
        <taxon>Ascomycota</taxon>
        <taxon>Pezizomycotina</taxon>
        <taxon>Leotiomycetes</taxon>
        <taxon>Helotiales</taxon>
        <taxon>Sclerotiniaceae</taxon>
        <taxon>Monilinia</taxon>
    </lineage>
</organism>
<dbReference type="VEuPathDB" id="FungiDB:MFRU_049g00570"/>
<evidence type="ECO:0008006" key="3">
    <source>
        <dbReference type="Google" id="ProtNLM"/>
    </source>
</evidence>